<feature type="signal peptide" evidence="1">
    <location>
        <begin position="1"/>
        <end position="21"/>
    </location>
</feature>
<dbReference type="SUPFAM" id="SSF51556">
    <property type="entry name" value="Metallo-dependent hydrolases"/>
    <property type="match status" value="1"/>
</dbReference>
<dbReference type="EMBL" id="JBBHJZ010000005">
    <property type="protein sequence ID" value="MEJ5979017.1"/>
    <property type="molecule type" value="Genomic_DNA"/>
</dbReference>
<dbReference type="PANTHER" id="PTHR10443:SF12">
    <property type="entry name" value="DIPEPTIDASE"/>
    <property type="match status" value="1"/>
</dbReference>
<comment type="caution">
    <text evidence="2">The sequence shown here is derived from an EMBL/GenBank/DDBJ whole genome shotgun (WGS) entry which is preliminary data.</text>
</comment>
<keyword evidence="3" id="KW-1185">Reference proteome</keyword>
<keyword evidence="2" id="KW-0378">Hydrolase</keyword>
<protein>
    <submittedName>
        <fullName evidence="2">Membrane dipeptidase</fullName>
        <ecNumber evidence="2">3.4.13.-</ecNumber>
    </submittedName>
</protein>
<keyword evidence="2" id="KW-0645">Protease</keyword>
<evidence type="ECO:0000313" key="2">
    <source>
        <dbReference type="EMBL" id="MEJ5979017.1"/>
    </source>
</evidence>
<dbReference type="RefSeq" id="WP_339588958.1">
    <property type="nucleotide sequence ID" value="NZ_JBBHJZ010000005.1"/>
</dbReference>
<dbReference type="Gene3D" id="1.10.287.650">
    <property type="entry name" value="L27 domain"/>
    <property type="match status" value="1"/>
</dbReference>
<dbReference type="Pfam" id="PF01244">
    <property type="entry name" value="Peptidase_M19"/>
    <property type="match status" value="1"/>
</dbReference>
<proteinExistence type="predicted"/>
<dbReference type="GO" id="GO:0016805">
    <property type="term" value="F:dipeptidase activity"/>
    <property type="evidence" value="ECO:0007669"/>
    <property type="project" value="UniProtKB-KW"/>
</dbReference>
<evidence type="ECO:0000313" key="3">
    <source>
        <dbReference type="Proteomes" id="UP001361239"/>
    </source>
</evidence>
<organism evidence="2 3">
    <name type="scientific">Novosphingobium anseongense</name>
    <dbReference type="NCBI Taxonomy" id="3133436"/>
    <lineage>
        <taxon>Bacteria</taxon>
        <taxon>Pseudomonadati</taxon>
        <taxon>Pseudomonadota</taxon>
        <taxon>Alphaproteobacteria</taxon>
        <taxon>Sphingomonadales</taxon>
        <taxon>Sphingomonadaceae</taxon>
        <taxon>Novosphingobium</taxon>
    </lineage>
</organism>
<dbReference type="InterPro" id="IPR008257">
    <property type="entry name" value="Pept_M19"/>
</dbReference>
<accession>A0ABU8S187</accession>
<dbReference type="EC" id="3.4.13.-" evidence="2"/>
<dbReference type="PANTHER" id="PTHR10443">
    <property type="entry name" value="MICROSOMAL DIPEPTIDASE"/>
    <property type="match status" value="1"/>
</dbReference>
<reference evidence="2 3" key="1">
    <citation type="submission" date="2024-03" db="EMBL/GenBank/DDBJ databases">
        <authorList>
            <person name="Jo J.-H."/>
        </authorList>
    </citation>
    <scope>NUCLEOTIDE SEQUENCE [LARGE SCALE GENOMIC DNA]</scope>
    <source>
        <strain evidence="2 3">PS1R-30</strain>
    </source>
</reference>
<dbReference type="Gene3D" id="3.20.20.140">
    <property type="entry name" value="Metal-dependent hydrolases"/>
    <property type="match status" value="1"/>
</dbReference>
<dbReference type="PROSITE" id="PS51365">
    <property type="entry name" value="RENAL_DIPEPTIDASE_2"/>
    <property type="match status" value="1"/>
</dbReference>
<keyword evidence="1" id="KW-0732">Signal</keyword>
<keyword evidence="2" id="KW-0224">Dipeptidase</keyword>
<evidence type="ECO:0000256" key="1">
    <source>
        <dbReference type="SAM" id="SignalP"/>
    </source>
</evidence>
<gene>
    <name evidence="2" type="ORF">WG901_20355</name>
</gene>
<feature type="chain" id="PRO_5046827621" evidence="1">
    <location>
        <begin position="22"/>
        <end position="402"/>
    </location>
</feature>
<dbReference type="Proteomes" id="UP001361239">
    <property type="component" value="Unassembled WGS sequence"/>
</dbReference>
<dbReference type="InterPro" id="IPR032466">
    <property type="entry name" value="Metal_Hydrolase"/>
</dbReference>
<name>A0ABU8S187_9SPHN</name>
<sequence>MSRLRPTYLLATLLLASAAGAETPVDTDAIHRRVLELDSHADVLLPDAAGKTPSQQVSLAQIAQGGLDAVVLAVAVGPGPRDAAGIAAARQEADRKLGLIKAFIAENPQRVGLALTADAVERLHRENRLAVIIAFQNARAIGADLSQIDRLYREGVRVFAFNHAGHNAFSDSSRPGKEPASVNGGLSPLGRTAVAKLNDLGVLIDVSQLSGPALAQTLQLTRAPVAATHSAARALIDNTRNLSDAELDAIKANGGVIQVPPFASYLHQQDAASLAKVAAVRHEYGLTAESKAPLDGIDTLHEAKRKAFNDAVKQAQSRGTLGEYVDHIDHIARRIGWQHVGVGTDFNHGSGVIGFDSEADAPNVTRELVRRGYDERQIAAIWGGNFLRVLRAAQAATAHTAP</sequence>